<protein>
    <submittedName>
        <fullName evidence="3">NAD(P)/FAD-dependent oxidoreductase</fullName>
    </submittedName>
</protein>
<dbReference type="Proteomes" id="UP001564626">
    <property type="component" value="Unassembled WGS sequence"/>
</dbReference>
<gene>
    <name evidence="3" type="ORF">AB8O55_17925</name>
</gene>
<dbReference type="InterPro" id="IPR036188">
    <property type="entry name" value="FAD/NAD-bd_sf"/>
</dbReference>
<accession>A0ABV4CJR0</accession>
<dbReference type="PANTHER" id="PTHR43476">
    <property type="entry name" value="3-(3-HYDROXY-PHENYL)PROPIONATE/3-HYDROXYCINNAMIC ACID HYDROXYLASE"/>
    <property type="match status" value="1"/>
</dbReference>
<keyword evidence="4" id="KW-1185">Reference proteome</keyword>
<keyword evidence="1" id="KW-0560">Oxidoreductase</keyword>
<evidence type="ECO:0000256" key="1">
    <source>
        <dbReference type="ARBA" id="ARBA00023002"/>
    </source>
</evidence>
<dbReference type="SUPFAM" id="SSF51905">
    <property type="entry name" value="FAD/NAD(P)-binding domain"/>
    <property type="match status" value="1"/>
</dbReference>
<proteinExistence type="predicted"/>
<dbReference type="Pfam" id="PF01494">
    <property type="entry name" value="FAD_binding_3"/>
    <property type="match status" value="1"/>
</dbReference>
<name>A0ABV4CJR0_9PSEU</name>
<reference evidence="3 4" key="1">
    <citation type="submission" date="2024-08" db="EMBL/GenBank/DDBJ databases">
        <title>Genome mining of Saccharopolyspora cebuensis PGLac3 from Nigerian medicinal plant.</title>
        <authorList>
            <person name="Ezeobiora C.E."/>
            <person name="Igbokwe N.H."/>
            <person name="Amin D.H."/>
            <person name="Mendie U.E."/>
        </authorList>
    </citation>
    <scope>NUCLEOTIDE SEQUENCE [LARGE SCALE GENOMIC DNA]</scope>
    <source>
        <strain evidence="3 4">PGLac3</strain>
    </source>
</reference>
<sequence>MSARHDVVVCGAGVAGLAAACALGRLGHRVLVLEKRPAPQPVAKGEVLQPGSLAVLREWGVADRLERAGALRLSKLVARAADGRPRMVLDYGRLPTEQPWLLAHDYPAILAALADALPPGVEVRRGVVVREPLRTGDRVTGVRCDDGDVPASLVVAADGISSRVRRAVGLTAPRQDYPHRLAAFELDGVAEVEPDFSAYVTENGLRLRYPLPGGRARLYVQVGPDELRGLDATGLRRWTDRVLDGCPALAPLAEAFRAGARDRQVLPVSRSLAAALTAPGLALVGESGHSVHPMAAQGMNSAIADAHQLAAVLRQGGSLAADVVDHALGRYDAARRRDLRHIGRTSHNAARMITSRSWVGRRALTGTGGNDRIRHEVMHTMSGLGVRRLTPLDRLHQLGVLPDPRSGLLPAWVPAAPDPAGSGAANR</sequence>
<dbReference type="Gene3D" id="3.50.50.60">
    <property type="entry name" value="FAD/NAD(P)-binding domain"/>
    <property type="match status" value="2"/>
</dbReference>
<dbReference type="PRINTS" id="PR00420">
    <property type="entry name" value="RNGMNOXGNASE"/>
</dbReference>
<evidence type="ECO:0000313" key="3">
    <source>
        <dbReference type="EMBL" id="MEY8041286.1"/>
    </source>
</evidence>
<dbReference type="InterPro" id="IPR050631">
    <property type="entry name" value="PheA/TfdB_FAD_monoxygenase"/>
</dbReference>
<dbReference type="InterPro" id="IPR002938">
    <property type="entry name" value="FAD-bd"/>
</dbReference>
<dbReference type="EMBL" id="JBGEHV010000034">
    <property type="protein sequence ID" value="MEY8041286.1"/>
    <property type="molecule type" value="Genomic_DNA"/>
</dbReference>
<evidence type="ECO:0000313" key="4">
    <source>
        <dbReference type="Proteomes" id="UP001564626"/>
    </source>
</evidence>
<evidence type="ECO:0000259" key="2">
    <source>
        <dbReference type="Pfam" id="PF01494"/>
    </source>
</evidence>
<feature type="domain" description="FAD-binding" evidence="2">
    <location>
        <begin position="5"/>
        <end position="314"/>
    </location>
</feature>
<organism evidence="3 4">
    <name type="scientific">Saccharopolyspora cebuensis</name>
    <dbReference type="NCBI Taxonomy" id="418759"/>
    <lineage>
        <taxon>Bacteria</taxon>
        <taxon>Bacillati</taxon>
        <taxon>Actinomycetota</taxon>
        <taxon>Actinomycetes</taxon>
        <taxon>Pseudonocardiales</taxon>
        <taxon>Pseudonocardiaceae</taxon>
        <taxon>Saccharopolyspora</taxon>
    </lineage>
</organism>
<dbReference type="PROSITE" id="PS51257">
    <property type="entry name" value="PROKAR_LIPOPROTEIN"/>
    <property type="match status" value="1"/>
</dbReference>
<dbReference type="RefSeq" id="WP_345364175.1">
    <property type="nucleotide sequence ID" value="NZ_BAABII010000010.1"/>
</dbReference>
<comment type="caution">
    <text evidence="3">The sequence shown here is derived from an EMBL/GenBank/DDBJ whole genome shotgun (WGS) entry which is preliminary data.</text>
</comment>
<dbReference type="PANTHER" id="PTHR43476:SF5">
    <property type="entry name" value="FAD-DEPENDENT MONOOXYGENASE"/>
    <property type="match status" value="1"/>
</dbReference>